<feature type="non-terminal residue" evidence="1">
    <location>
        <position position="66"/>
    </location>
</feature>
<protein>
    <recommendedName>
        <fullName evidence="2">ThuA-like domain-containing protein</fullName>
    </recommendedName>
</protein>
<organism evidence="1">
    <name type="scientific">marine metagenome</name>
    <dbReference type="NCBI Taxonomy" id="408172"/>
    <lineage>
        <taxon>unclassified sequences</taxon>
        <taxon>metagenomes</taxon>
        <taxon>ecological metagenomes</taxon>
    </lineage>
</organism>
<dbReference type="AlphaFoldDB" id="A0A382GH39"/>
<proteinExistence type="predicted"/>
<accession>A0A382GH39</accession>
<dbReference type="EMBL" id="UINC01055413">
    <property type="protein sequence ID" value="SVB74259.1"/>
    <property type="molecule type" value="Genomic_DNA"/>
</dbReference>
<evidence type="ECO:0000313" key="1">
    <source>
        <dbReference type="EMBL" id="SVB74259.1"/>
    </source>
</evidence>
<evidence type="ECO:0008006" key="2">
    <source>
        <dbReference type="Google" id="ProtNLM"/>
    </source>
</evidence>
<gene>
    <name evidence="1" type="ORF">METZ01_LOCUS227113</name>
</gene>
<reference evidence="1" key="1">
    <citation type="submission" date="2018-05" db="EMBL/GenBank/DDBJ databases">
        <authorList>
            <person name="Lanie J.A."/>
            <person name="Ng W.-L."/>
            <person name="Kazmierczak K.M."/>
            <person name="Andrzejewski T.M."/>
            <person name="Davidsen T.M."/>
            <person name="Wayne K.J."/>
            <person name="Tettelin H."/>
            <person name="Glass J.I."/>
            <person name="Rusch D."/>
            <person name="Podicherti R."/>
            <person name="Tsui H.-C.T."/>
            <person name="Winkler M.E."/>
        </authorList>
    </citation>
    <scope>NUCLEOTIDE SEQUENCE</scope>
</reference>
<sequence>MIIPHLIRRLGLVAVVGLVFAQAEEKQDHLRALLITGGCCHNYEFQSKALIEGVAKEAKVEWKVVN</sequence>
<name>A0A382GH39_9ZZZZ</name>